<keyword evidence="4" id="KW-0472">Membrane</keyword>
<evidence type="ECO:0000256" key="3">
    <source>
        <dbReference type="ARBA" id="ARBA00023125"/>
    </source>
</evidence>
<evidence type="ECO:0000313" key="7">
    <source>
        <dbReference type="Proteomes" id="UP001078443"/>
    </source>
</evidence>
<dbReference type="Proteomes" id="UP001078443">
    <property type="component" value="Unassembled WGS sequence"/>
</dbReference>
<dbReference type="InterPro" id="IPR036187">
    <property type="entry name" value="DNA_mismatch_repair_MutS_sf"/>
</dbReference>
<keyword evidence="1" id="KW-0547">Nucleotide-binding</keyword>
<evidence type="ECO:0000256" key="2">
    <source>
        <dbReference type="ARBA" id="ARBA00022840"/>
    </source>
</evidence>
<dbReference type="PANTHER" id="PTHR11361:SF152">
    <property type="entry name" value="DNA MISMATCH REPAIR PROTEIN"/>
    <property type="match status" value="1"/>
</dbReference>
<keyword evidence="4" id="KW-0812">Transmembrane</keyword>
<keyword evidence="7" id="KW-1185">Reference proteome</keyword>
<protein>
    <submittedName>
        <fullName evidence="6">DNA mismatch repair protein MutS</fullName>
    </submittedName>
</protein>
<dbReference type="SUPFAM" id="SSF48334">
    <property type="entry name" value="DNA repair protein MutS, domain III"/>
    <property type="match status" value="1"/>
</dbReference>
<evidence type="ECO:0000256" key="4">
    <source>
        <dbReference type="SAM" id="Phobius"/>
    </source>
</evidence>
<evidence type="ECO:0000259" key="5">
    <source>
        <dbReference type="SMART" id="SM00534"/>
    </source>
</evidence>
<dbReference type="PANTHER" id="PTHR11361">
    <property type="entry name" value="DNA MISMATCH REPAIR PROTEIN MUTS FAMILY MEMBER"/>
    <property type="match status" value="1"/>
</dbReference>
<dbReference type="EMBL" id="JAPQER010000005">
    <property type="protein sequence ID" value="MCY6485046.1"/>
    <property type="molecule type" value="Genomic_DNA"/>
</dbReference>
<comment type="caution">
    <text evidence="6">The sequence shown here is derived from an EMBL/GenBank/DDBJ whole genome shotgun (WGS) entry which is preliminary data.</text>
</comment>
<dbReference type="InterPro" id="IPR000432">
    <property type="entry name" value="DNA_mismatch_repair_MutS_C"/>
</dbReference>
<keyword evidence="4" id="KW-1133">Transmembrane helix</keyword>
<dbReference type="SMART" id="SM00534">
    <property type="entry name" value="MUTSac"/>
    <property type="match status" value="1"/>
</dbReference>
<keyword evidence="3" id="KW-0238">DNA-binding</keyword>
<organism evidence="6 7">
    <name type="scientific">Clostridium aestuarii</name>
    <dbReference type="NCBI Taxonomy" id="338193"/>
    <lineage>
        <taxon>Bacteria</taxon>
        <taxon>Bacillati</taxon>
        <taxon>Bacillota</taxon>
        <taxon>Clostridia</taxon>
        <taxon>Eubacteriales</taxon>
        <taxon>Clostridiaceae</taxon>
        <taxon>Clostridium</taxon>
    </lineage>
</organism>
<proteinExistence type="predicted"/>
<gene>
    <name evidence="6" type="ORF">OW763_11915</name>
</gene>
<dbReference type="RefSeq" id="WP_268041371.1">
    <property type="nucleotide sequence ID" value="NZ_JAPQER010000005.1"/>
</dbReference>
<dbReference type="SUPFAM" id="SSF52540">
    <property type="entry name" value="P-loop containing nucleoside triphosphate hydrolases"/>
    <property type="match status" value="1"/>
</dbReference>
<evidence type="ECO:0000313" key="6">
    <source>
        <dbReference type="EMBL" id="MCY6485046.1"/>
    </source>
</evidence>
<accession>A0ABT4D1E5</accession>
<evidence type="ECO:0000256" key="1">
    <source>
        <dbReference type="ARBA" id="ARBA00022741"/>
    </source>
</evidence>
<dbReference type="InterPro" id="IPR045076">
    <property type="entry name" value="MutS"/>
</dbReference>
<keyword evidence="2" id="KW-0067">ATP-binding</keyword>
<reference evidence="6" key="1">
    <citation type="submission" date="2022-12" db="EMBL/GenBank/DDBJ databases">
        <authorList>
            <person name="Wang J."/>
        </authorList>
    </citation>
    <scope>NUCLEOTIDE SEQUENCE</scope>
    <source>
        <strain evidence="6">HY-45-18</strain>
    </source>
</reference>
<dbReference type="Pfam" id="PF00488">
    <property type="entry name" value="MutS_V"/>
    <property type="match status" value="1"/>
</dbReference>
<feature type="domain" description="DNA mismatch repair proteins mutS family" evidence="5">
    <location>
        <begin position="343"/>
        <end position="527"/>
    </location>
</feature>
<dbReference type="InterPro" id="IPR027417">
    <property type="entry name" value="P-loop_NTPase"/>
</dbReference>
<name>A0ABT4D1E5_9CLOT</name>
<dbReference type="Gene3D" id="3.40.50.300">
    <property type="entry name" value="P-loop containing nucleotide triphosphate hydrolases"/>
    <property type="match status" value="1"/>
</dbReference>
<dbReference type="Gene3D" id="1.10.1420.10">
    <property type="match status" value="1"/>
</dbReference>
<feature type="transmembrane region" description="Helical" evidence="4">
    <location>
        <begin position="171"/>
        <end position="187"/>
    </location>
</feature>
<feature type="transmembrane region" description="Helical" evidence="4">
    <location>
        <begin position="147"/>
        <end position="165"/>
    </location>
</feature>
<sequence>MSVSELLSYILDKLFSKRALRYIKSTWAHEIKRKRNYKTIKEFFNESSKTDFYIDDITWQDLNMNKVYEKLDRTLSTCGEHILYNILRNPLFDINKLHSRNNIIKTFQKNEPIREKIQLLLYKLGRTNSDITSVLYNDLEEKPSSKLLCNIFALLFTGLILVSIVTRNGGFVFFLILLGFVNMFLHYKMSSFIKEQIESVKYLGCLVNVSNKISKINAEEIAEYTNKLKALSEQCIKIGKKSSIVGRVEGLDVFGDYISIMFLIQERNYFSMINEIEKHKQELIELYSTLGEIDATLSIASYRENLDYYVEPSLINNGKILEVEDIIHPLLEKPVSNSIKMHNSGIILTGSNMAGKSTFLRTLGVNALFAQTIYTCLAKSYAGSFFNIVTSIEPQDNIIKGKSYYLGEAEALLRVVKASNNNIPCLTMVDEIFRGTNPTERINAAAEIMDYLNKHNTLAAIATHDLILTKIVKGYDCYYFREHVNEDGLTFDYLIKEGISPTRNAVRLLKLVGYPDEIIERIENRIAQGT</sequence>